<evidence type="ECO:0000256" key="7">
    <source>
        <dbReference type="ARBA" id="ARBA00022598"/>
    </source>
</evidence>
<feature type="binding site" evidence="19">
    <location>
        <position position="280"/>
    </location>
    <ligand>
        <name>Mg(2+)</name>
        <dbReference type="ChEBI" id="CHEBI:18420"/>
        <label>1</label>
    </ligand>
</feature>
<keyword evidence="7 17" id="KW-0436">Ligase</keyword>
<dbReference type="PANTHER" id="PTHR23132">
    <property type="entry name" value="D-ALANINE--D-ALANINE LIGASE"/>
    <property type="match status" value="1"/>
</dbReference>
<evidence type="ECO:0000256" key="13">
    <source>
        <dbReference type="ARBA" id="ARBA00022984"/>
    </source>
</evidence>
<dbReference type="EMBL" id="JABWMJ010000020">
    <property type="protein sequence ID" value="NUZ08924.1"/>
    <property type="molecule type" value="Genomic_DNA"/>
</dbReference>
<dbReference type="NCBIfam" id="TIGR01205">
    <property type="entry name" value="D_ala_D_alaTIGR"/>
    <property type="match status" value="1"/>
</dbReference>
<comment type="cofactor">
    <cofactor evidence="1">
        <name>Mn(2+)</name>
        <dbReference type="ChEBI" id="CHEBI:29035"/>
    </cofactor>
</comment>
<evidence type="ECO:0000256" key="19">
    <source>
        <dbReference type="PIRSR" id="PIRSR039102-3"/>
    </source>
</evidence>
<evidence type="ECO:0000256" key="5">
    <source>
        <dbReference type="ARBA" id="ARBA00012216"/>
    </source>
</evidence>
<comment type="function">
    <text evidence="2 17">Cell wall formation.</text>
</comment>
<evidence type="ECO:0000256" key="17">
    <source>
        <dbReference type="HAMAP-Rule" id="MF_00047"/>
    </source>
</evidence>
<evidence type="ECO:0000256" key="4">
    <source>
        <dbReference type="ARBA" id="ARBA00010871"/>
    </source>
</evidence>
<dbReference type="RefSeq" id="WP_176071783.1">
    <property type="nucleotide sequence ID" value="NZ_JABWMJ010000020.1"/>
</dbReference>
<evidence type="ECO:0000313" key="22">
    <source>
        <dbReference type="EMBL" id="NUZ08924.1"/>
    </source>
</evidence>
<dbReference type="Gene3D" id="3.40.50.20">
    <property type="match status" value="1"/>
</dbReference>
<name>A0A7Y6NTB7_9BURK</name>
<keyword evidence="9 20" id="KW-0547">Nucleotide-binding</keyword>
<evidence type="ECO:0000256" key="20">
    <source>
        <dbReference type="PROSITE-ProRule" id="PRU00409"/>
    </source>
</evidence>
<dbReference type="NCBIfam" id="NF002378">
    <property type="entry name" value="PRK01372.1"/>
    <property type="match status" value="1"/>
</dbReference>
<keyword evidence="11 19" id="KW-0460">Magnesium</keyword>
<reference evidence="22 23" key="1">
    <citation type="submission" date="2020-06" db="EMBL/GenBank/DDBJ databases">
        <title>Schlegella sp. ID0723 isolated from air conditioner.</title>
        <authorList>
            <person name="Kim D.Y."/>
            <person name="Kim D.-U."/>
        </authorList>
    </citation>
    <scope>NUCLEOTIDE SEQUENCE [LARGE SCALE GENOMIC DNA]</scope>
    <source>
        <strain evidence="22 23">ID0723</strain>
    </source>
</reference>
<dbReference type="InterPro" id="IPR000291">
    <property type="entry name" value="D-Ala_lig_Van_CS"/>
</dbReference>
<feature type="active site" evidence="18">
    <location>
        <position position="169"/>
    </location>
</feature>
<evidence type="ECO:0000256" key="10">
    <source>
        <dbReference type="ARBA" id="ARBA00022840"/>
    </source>
</evidence>
<dbReference type="InterPro" id="IPR011127">
    <property type="entry name" value="Dala_Dala_lig_N"/>
</dbReference>
<comment type="subcellular location">
    <subcellularLocation>
        <location evidence="3 17">Cytoplasm</location>
    </subcellularLocation>
</comment>
<dbReference type="AlphaFoldDB" id="A0A7Y6NTB7"/>
<dbReference type="GO" id="GO:0009252">
    <property type="term" value="P:peptidoglycan biosynthetic process"/>
    <property type="evidence" value="ECO:0007669"/>
    <property type="project" value="UniProtKB-UniRule"/>
</dbReference>
<keyword evidence="15 17" id="KW-0961">Cell wall biogenesis/degradation</keyword>
<dbReference type="SUPFAM" id="SSF56059">
    <property type="entry name" value="Glutathione synthetase ATP-binding domain-like"/>
    <property type="match status" value="1"/>
</dbReference>
<keyword evidence="13 17" id="KW-0573">Peptidoglycan synthesis</keyword>
<protein>
    <recommendedName>
        <fullName evidence="5 17">D-alanine--D-alanine ligase</fullName>
        <ecNumber evidence="5 17">6.3.2.4</ecNumber>
    </recommendedName>
    <alternativeName>
        <fullName evidence="17">D-Ala-D-Ala ligase</fullName>
    </alternativeName>
    <alternativeName>
        <fullName evidence="17">D-alanylalanine synthetase</fullName>
    </alternativeName>
</protein>
<evidence type="ECO:0000256" key="3">
    <source>
        <dbReference type="ARBA" id="ARBA00004496"/>
    </source>
</evidence>
<dbReference type="Proteomes" id="UP000529637">
    <property type="component" value="Unassembled WGS sequence"/>
</dbReference>
<dbReference type="UniPathway" id="UPA00219"/>
<evidence type="ECO:0000256" key="2">
    <source>
        <dbReference type="ARBA" id="ARBA00003921"/>
    </source>
</evidence>
<dbReference type="PROSITE" id="PS00844">
    <property type="entry name" value="DALA_DALA_LIGASE_2"/>
    <property type="match status" value="1"/>
</dbReference>
<dbReference type="GO" id="GO:0005524">
    <property type="term" value="F:ATP binding"/>
    <property type="evidence" value="ECO:0007669"/>
    <property type="project" value="UniProtKB-UniRule"/>
</dbReference>
<comment type="similarity">
    <text evidence="4 17">Belongs to the D-alanine--D-alanine ligase family.</text>
</comment>
<dbReference type="GO" id="GO:0008360">
    <property type="term" value="P:regulation of cell shape"/>
    <property type="evidence" value="ECO:0007669"/>
    <property type="project" value="UniProtKB-KW"/>
</dbReference>
<feature type="binding site" evidence="19">
    <location>
        <position position="294"/>
    </location>
    <ligand>
        <name>Mg(2+)</name>
        <dbReference type="ChEBI" id="CHEBI:18420"/>
        <label>2</label>
    </ligand>
</feature>
<dbReference type="GO" id="GO:0071555">
    <property type="term" value="P:cell wall organization"/>
    <property type="evidence" value="ECO:0007669"/>
    <property type="project" value="UniProtKB-KW"/>
</dbReference>
<comment type="pathway">
    <text evidence="17">Cell wall biogenesis; peptidoglycan biosynthesis.</text>
</comment>
<dbReference type="Pfam" id="PF01820">
    <property type="entry name" value="Dala_Dala_lig_N"/>
    <property type="match status" value="1"/>
</dbReference>
<evidence type="ECO:0000256" key="12">
    <source>
        <dbReference type="ARBA" id="ARBA00022960"/>
    </source>
</evidence>
<dbReference type="GO" id="GO:0008716">
    <property type="term" value="F:D-alanine-D-alanine ligase activity"/>
    <property type="evidence" value="ECO:0007669"/>
    <property type="project" value="UniProtKB-UniRule"/>
</dbReference>
<feature type="domain" description="ATP-grasp" evidence="21">
    <location>
        <begin position="123"/>
        <end position="327"/>
    </location>
</feature>
<accession>A0A7Y6NTB7</accession>
<dbReference type="InterPro" id="IPR016185">
    <property type="entry name" value="PreATP-grasp_dom_sf"/>
</dbReference>
<dbReference type="GO" id="GO:0005829">
    <property type="term" value="C:cytosol"/>
    <property type="evidence" value="ECO:0007669"/>
    <property type="project" value="TreeGrafter"/>
</dbReference>
<dbReference type="PIRSF" id="PIRSF039102">
    <property type="entry name" value="Ddl/VanB"/>
    <property type="match status" value="1"/>
</dbReference>
<evidence type="ECO:0000256" key="16">
    <source>
        <dbReference type="ARBA" id="ARBA00047614"/>
    </source>
</evidence>
<comment type="caution">
    <text evidence="22">The sequence shown here is derived from an EMBL/GenBank/DDBJ whole genome shotgun (WGS) entry which is preliminary data.</text>
</comment>
<evidence type="ECO:0000256" key="18">
    <source>
        <dbReference type="PIRSR" id="PIRSR039102-1"/>
    </source>
</evidence>
<organism evidence="22 23">
    <name type="scientific">Piscinibacter koreensis</name>
    <dbReference type="NCBI Taxonomy" id="2742824"/>
    <lineage>
        <taxon>Bacteria</taxon>
        <taxon>Pseudomonadati</taxon>
        <taxon>Pseudomonadota</taxon>
        <taxon>Betaproteobacteria</taxon>
        <taxon>Burkholderiales</taxon>
        <taxon>Sphaerotilaceae</taxon>
        <taxon>Piscinibacter</taxon>
    </lineage>
</organism>
<dbReference type="EC" id="6.3.2.4" evidence="5 17"/>
<dbReference type="PROSITE" id="PS50975">
    <property type="entry name" value="ATP_GRASP"/>
    <property type="match status" value="1"/>
</dbReference>
<dbReference type="GO" id="GO:0046872">
    <property type="term" value="F:metal ion binding"/>
    <property type="evidence" value="ECO:0007669"/>
    <property type="project" value="UniProtKB-KW"/>
</dbReference>
<evidence type="ECO:0000259" key="21">
    <source>
        <dbReference type="PROSITE" id="PS50975"/>
    </source>
</evidence>
<dbReference type="PROSITE" id="PS00843">
    <property type="entry name" value="DALA_DALA_LIGASE_1"/>
    <property type="match status" value="1"/>
</dbReference>
<evidence type="ECO:0000256" key="14">
    <source>
        <dbReference type="ARBA" id="ARBA00023211"/>
    </source>
</evidence>
<feature type="binding site" evidence="19">
    <location>
        <position position="294"/>
    </location>
    <ligand>
        <name>Mg(2+)</name>
        <dbReference type="ChEBI" id="CHEBI:18420"/>
        <label>1</label>
    </ligand>
</feature>
<keyword evidence="23" id="KW-1185">Reference proteome</keyword>
<dbReference type="PANTHER" id="PTHR23132:SF23">
    <property type="entry name" value="D-ALANINE--D-ALANINE LIGASE B"/>
    <property type="match status" value="1"/>
</dbReference>
<keyword evidence="8 19" id="KW-0479">Metal-binding</keyword>
<dbReference type="Gene3D" id="3.30.1490.20">
    <property type="entry name" value="ATP-grasp fold, A domain"/>
    <property type="match status" value="1"/>
</dbReference>
<sequence>MSTRFHPFGTRHLSARDKAVGVRLGKVAVLLGGSSAEREISLMSGRGVLAALQSRGVDAHAFDPSTRDLSELKRDGFQRVFIALHGRHGEDGSVQGALELLRIPYTGSGVMASAIAMDKVMTKRVWLAEGLSTPRFAWLAPGEHGAGRVRTISDELGLPLIVKPPREGSSIGISKVVGYSDMQAAVELAARYDPDVLCEEFIDGDEVTCALIGQGASARALPVVKIEAPEGAYDYQNKYFTDVVTYRCPAGLPEAEEQAIASLALKAYRTLGCRGWGRADLMIRRSDRKPFLLEMNTSPGMTTHSLVPMSAKAAGIPYEQLCVELLIGATLDAPPRASALDTPPPEEDR</sequence>
<dbReference type="Gene3D" id="3.30.470.20">
    <property type="entry name" value="ATP-grasp fold, B domain"/>
    <property type="match status" value="1"/>
</dbReference>
<comment type="cofactor">
    <cofactor evidence="19">
        <name>Mg(2+)</name>
        <dbReference type="ChEBI" id="CHEBI:18420"/>
    </cofactor>
    <cofactor evidence="19">
        <name>Mn(2+)</name>
        <dbReference type="ChEBI" id="CHEBI:29035"/>
    </cofactor>
    <text evidence="19">Binds 2 magnesium or manganese ions per subunit.</text>
</comment>
<evidence type="ECO:0000256" key="1">
    <source>
        <dbReference type="ARBA" id="ARBA00001936"/>
    </source>
</evidence>
<dbReference type="Pfam" id="PF07478">
    <property type="entry name" value="Dala_Dala_lig_C"/>
    <property type="match status" value="1"/>
</dbReference>
<evidence type="ECO:0000256" key="9">
    <source>
        <dbReference type="ARBA" id="ARBA00022741"/>
    </source>
</evidence>
<evidence type="ECO:0000256" key="8">
    <source>
        <dbReference type="ARBA" id="ARBA00022723"/>
    </source>
</evidence>
<comment type="catalytic activity">
    <reaction evidence="16 17">
        <text>2 D-alanine + ATP = D-alanyl-D-alanine + ADP + phosphate + H(+)</text>
        <dbReference type="Rhea" id="RHEA:11224"/>
        <dbReference type="ChEBI" id="CHEBI:15378"/>
        <dbReference type="ChEBI" id="CHEBI:30616"/>
        <dbReference type="ChEBI" id="CHEBI:43474"/>
        <dbReference type="ChEBI" id="CHEBI:57416"/>
        <dbReference type="ChEBI" id="CHEBI:57822"/>
        <dbReference type="ChEBI" id="CHEBI:456216"/>
        <dbReference type="EC" id="6.3.2.4"/>
    </reaction>
</comment>
<keyword evidence="6 17" id="KW-0963">Cytoplasm</keyword>
<keyword evidence="14 19" id="KW-0464">Manganese</keyword>
<feature type="active site" evidence="18">
    <location>
        <position position="37"/>
    </location>
</feature>
<evidence type="ECO:0000256" key="11">
    <source>
        <dbReference type="ARBA" id="ARBA00022842"/>
    </source>
</evidence>
<dbReference type="InterPro" id="IPR011095">
    <property type="entry name" value="Dala_Dala_lig_C"/>
</dbReference>
<dbReference type="InterPro" id="IPR013815">
    <property type="entry name" value="ATP_grasp_subdomain_1"/>
</dbReference>
<dbReference type="FunFam" id="3.40.50.20:FF:000013">
    <property type="entry name" value="D-alanine--D-alanine ligase"/>
    <property type="match status" value="1"/>
</dbReference>
<dbReference type="InterPro" id="IPR005905">
    <property type="entry name" value="D_ala_D_ala"/>
</dbReference>
<evidence type="ECO:0000256" key="6">
    <source>
        <dbReference type="ARBA" id="ARBA00022490"/>
    </source>
</evidence>
<dbReference type="InterPro" id="IPR011761">
    <property type="entry name" value="ATP-grasp"/>
</dbReference>
<feature type="active site" evidence="18">
    <location>
        <position position="305"/>
    </location>
</feature>
<dbReference type="HAMAP" id="MF_00047">
    <property type="entry name" value="Dala_Dala_lig"/>
    <property type="match status" value="1"/>
</dbReference>
<keyword evidence="12 17" id="KW-0133">Cell shape</keyword>
<feature type="binding site" evidence="19">
    <location>
        <position position="296"/>
    </location>
    <ligand>
        <name>Mg(2+)</name>
        <dbReference type="ChEBI" id="CHEBI:18420"/>
        <label>2</label>
    </ligand>
</feature>
<proteinExistence type="inferred from homology"/>
<dbReference type="SUPFAM" id="SSF52440">
    <property type="entry name" value="PreATP-grasp domain"/>
    <property type="match status" value="1"/>
</dbReference>
<gene>
    <name evidence="17" type="primary">ddl</name>
    <name evidence="22" type="ORF">HQN59_24590</name>
</gene>
<evidence type="ECO:0000256" key="15">
    <source>
        <dbReference type="ARBA" id="ARBA00023316"/>
    </source>
</evidence>
<keyword evidence="10 20" id="KW-0067">ATP-binding</keyword>
<evidence type="ECO:0000313" key="23">
    <source>
        <dbReference type="Proteomes" id="UP000529637"/>
    </source>
</evidence>